<accession>A0A328APT2</accession>
<dbReference type="EMBL" id="QFYR01000001">
    <property type="protein sequence ID" value="RAK57023.1"/>
    <property type="molecule type" value="Genomic_DNA"/>
</dbReference>
<evidence type="ECO:0000313" key="3">
    <source>
        <dbReference type="Proteomes" id="UP000249725"/>
    </source>
</evidence>
<keyword evidence="3" id="KW-1185">Reference proteome</keyword>
<protein>
    <recommendedName>
        <fullName evidence="1">DUF2726 domain-containing protein</fullName>
    </recommendedName>
</protein>
<proteinExistence type="predicted"/>
<reference evidence="3" key="1">
    <citation type="submission" date="2018-05" db="EMBL/GenBank/DDBJ databases">
        <authorList>
            <person name="Li X."/>
        </authorList>
    </citation>
    <scope>NUCLEOTIDE SEQUENCE [LARGE SCALE GENOMIC DNA]</scope>
    <source>
        <strain evidence="3">YIM 73061</strain>
    </source>
</reference>
<evidence type="ECO:0000259" key="1">
    <source>
        <dbReference type="Pfam" id="PF10881"/>
    </source>
</evidence>
<organism evidence="2 3">
    <name type="scientific">Phenylobacterium deserti</name>
    <dbReference type="NCBI Taxonomy" id="1914756"/>
    <lineage>
        <taxon>Bacteria</taxon>
        <taxon>Pseudomonadati</taxon>
        <taxon>Pseudomonadota</taxon>
        <taxon>Alphaproteobacteria</taxon>
        <taxon>Caulobacterales</taxon>
        <taxon>Caulobacteraceae</taxon>
        <taxon>Phenylobacterium</taxon>
    </lineage>
</organism>
<name>A0A328APT2_9CAUL</name>
<gene>
    <name evidence="2" type="ORF">DJ018_03420</name>
</gene>
<feature type="domain" description="DUF2726" evidence="1">
    <location>
        <begin position="80"/>
        <end position="195"/>
    </location>
</feature>
<dbReference type="InterPro" id="IPR024402">
    <property type="entry name" value="DUF2726"/>
</dbReference>
<dbReference type="Proteomes" id="UP000249725">
    <property type="component" value="Unassembled WGS sequence"/>
</dbReference>
<evidence type="ECO:0000313" key="2">
    <source>
        <dbReference type="EMBL" id="RAK57023.1"/>
    </source>
</evidence>
<sequence>MNLDPALLFAFAVALAFFAGQQLKLPFTRRAHRRGPWPARKGGLQPGAANLRAVETPTRPAIADGPEQLRIVSEAKFEIQPLLNKGEVRWLYTAEKFVADRNLGWRVMAQVSLGEILSTPDKAAYAAINSKRADLLIVDQRGHALAAIEHQGEGHYTSSTTAARDAVKREALRKAGVRFIEMTPEHAPEDLARELARLTS</sequence>
<dbReference type="OrthoDB" id="5679025at2"/>
<comment type="caution">
    <text evidence="2">The sequence shown here is derived from an EMBL/GenBank/DDBJ whole genome shotgun (WGS) entry which is preliminary data.</text>
</comment>
<dbReference type="Pfam" id="PF10881">
    <property type="entry name" value="DUF2726"/>
    <property type="match status" value="1"/>
</dbReference>
<dbReference type="AlphaFoldDB" id="A0A328APT2"/>
<dbReference type="RefSeq" id="WP_111513475.1">
    <property type="nucleotide sequence ID" value="NZ_QFYR01000001.1"/>
</dbReference>